<dbReference type="SUPFAM" id="SSF144232">
    <property type="entry name" value="HIT/MYND zinc finger-like"/>
    <property type="match status" value="1"/>
</dbReference>
<name>A0AAD3H1Q6_9STRA</name>
<evidence type="ECO:0000256" key="4">
    <source>
        <dbReference type="PROSITE-ProRule" id="PRU00134"/>
    </source>
</evidence>
<reference evidence="6 7" key="1">
    <citation type="journal article" date="2021" name="Sci. Rep.">
        <title>The genome of the diatom Chaetoceros tenuissimus carries an ancient integrated fragment of an extant virus.</title>
        <authorList>
            <person name="Hongo Y."/>
            <person name="Kimura K."/>
            <person name="Takaki Y."/>
            <person name="Yoshida Y."/>
            <person name="Baba S."/>
            <person name="Kobayashi G."/>
            <person name="Nagasaki K."/>
            <person name="Hano T."/>
            <person name="Tomaru Y."/>
        </authorList>
    </citation>
    <scope>NUCLEOTIDE SEQUENCE [LARGE SCALE GENOMIC DNA]</scope>
    <source>
        <strain evidence="6 7">NIES-3715</strain>
    </source>
</reference>
<comment type="caution">
    <text evidence="6">The sequence shown here is derived from an EMBL/GenBank/DDBJ whole genome shotgun (WGS) entry which is preliminary data.</text>
</comment>
<dbReference type="AlphaFoldDB" id="A0AAD3H1Q6"/>
<gene>
    <name evidence="6" type="ORF">CTEN210_03561</name>
</gene>
<accession>A0AAD3H1Q6</accession>
<evidence type="ECO:0000313" key="6">
    <source>
        <dbReference type="EMBL" id="GFH47086.1"/>
    </source>
</evidence>
<dbReference type="Gene3D" id="6.10.140.2220">
    <property type="match status" value="1"/>
</dbReference>
<dbReference type="EMBL" id="BLLK01000022">
    <property type="protein sequence ID" value="GFH47086.1"/>
    <property type="molecule type" value="Genomic_DNA"/>
</dbReference>
<dbReference type="InterPro" id="IPR002893">
    <property type="entry name" value="Znf_MYND"/>
</dbReference>
<protein>
    <recommendedName>
        <fullName evidence="5">MYND-type domain-containing protein</fullName>
    </recommendedName>
</protein>
<dbReference type="PROSITE" id="PS50865">
    <property type="entry name" value="ZF_MYND_2"/>
    <property type="match status" value="1"/>
</dbReference>
<dbReference type="Proteomes" id="UP001054902">
    <property type="component" value="Unassembled WGS sequence"/>
</dbReference>
<organism evidence="6 7">
    <name type="scientific">Chaetoceros tenuissimus</name>
    <dbReference type="NCBI Taxonomy" id="426638"/>
    <lineage>
        <taxon>Eukaryota</taxon>
        <taxon>Sar</taxon>
        <taxon>Stramenopiles</taxon>
        <taxon>Ochrophyta</taxon>
        <taxon>Bacillariophyta</taxon>
        <taxon>Coscinodiscophyceae</taxon>
        <taxon>Chaetocerotophycidae</taxon>
        <taxon>Chaetocerotales</taxon>
        <taxon>Chaetocerotaceae</taxon>
        <taxon>Chaetoceros</taxon>
    </lineage>
</organism>
<keyword evidence="7" id="KW-1185">Reference proteome</keyword>
<feature type="domain" description="MYND-type" evidence="5">
    <location>
        <begin position="443"/>
        <end position="486"/>
    </location>
</feature>
<evidence type="ECO:0000256" key="1">
    <source>
        <dbReference type="ARBA" id="ARBA00022723"/>
    </source>
</evidence>
<keyword evidence="3" id="KW-0862">Zinc</keyword>
<dbReference type="GO" id="GO:0008270">
    <property type="term" value="F:zinc ion binding"/>
    <property type="evidence" value="ECO:0007669"/>
    <property type="project" value="UniProtKB-KW"/>
</dbReference>
<dbReference type="PROSITE" id="PS01360">
    <property type="entry name" value="ZF_MYND_1"/>
    <property type="match status" value="1"/>
</dbReference>
<evidence type="ECO:0000259" key="5">
    <source>
        <dbReference type="PROSITE" id="PS50865"/>
    </source>
</evidence>
<sequence>MKALEKISRDSIRNIVSKLINFQYDIEATLLLSTDIPSFPDDNVSFKSVRLVLQPIFNDAEYEILTGEKSTFRLSQQHCMSIVIDLGSFCEVKHGEVHDMECTFSGDLPLAIEQSLRKEFRFEIRARVFHMVLKYYGNELYNLFGGYKSPDECNGSVFLEAACTGLSKYWQARNTQGDHKLAKEALAIGADILFAKYENKEVPLLCPFSLLCDMGNSFEAAGDLREGADLFWESHQQFSEDLLKGWTKNNKAYVEAEEAILNNLWRAAWLYLCADDFELSELVHIHAWHYWKKFLGYAEPKILQDTLLVYYKSEVLQENENEPAVGNSTQKVNVVFRALLKRAGIVNMGKDNYQIGEMIKAAPFTILKSSFRKKNKVKKHLLNLANVPTVESFRESLLEACSTSNDQESYVENTRYDGINRYLTAADKTRQDFKKMNASNITCQNCKREEDEETGVRVPLQCECKNFHYCREICRLIHWGIHRHFCPLKINVDTEDFSFKNCRKCKQPVKKQFQCDCRSNIIYCSKECKEGDLKVHKPEHTILKKMRRGMFQEKKLELMCFRYKNDYGKVELASIWGI</sequence>
<evidence type="ECO:0000313" key="7">
    <source>
        <dbReference type="Proteomes" id="UP001054902"/>
    </source>
</evidence>
<evidence type="ECO:0000256" key="2">
    <source>
        <dbReference type="ARBA" id="ARBA00022771"/>
    </source>
</evidence>
<evidence type="ECO:0000256" key="3">
    <source>
        <dbReference type="ARBA" id="ARBA00022833"/>
    </source>
</evidence>
<keyword evidence="2 4" id="KW-0863">Zinc-finger</keyword>
<proteinExistence type="predicted"/>
<keyword evidence="1" id="KW-0479">Metal-binding</keyword>